<evidence type="ECO:0000313" key="2">
    <source>
        <dbReference type="EMBL" id="EKD66191.1"/>
    </source>
</evidence>
<accession>K2AWY8</accession>
<feature type="domain" description="Nucleotidyl transferase" evidence="1">
    <location>
        <begin position="4"/>
        <end position="135"/>
    </location>
</feature>
<name>K2AWY8_9BACT</name>
<comment type="caution">
    <text evidence="2">The sequence shown here is derived from an EMBL/GenBank/DDBJ whole genome shotgun (WGS) entry which is preliminary data.</text>
</comment>
<gene>
    <name evidence="2" type="ORF">ACD_49C00060G0033</name>
</gene>
<evidence type="ECO:0000259" key="1">
    <source>
        <dbReference type="Pfam" id="PF00483"/>
    </source>
</evidence>
<dbReference type="InterPro" id="IPR005835">
    <property type="entry name" value="NTP_transferase_dom"/>
</dbReference>
<dbReference type="Pfam" id="PF00483">
    <property type="entry name" value="NTP_transferase"/>
    <property type="match status" value="1"/>
</dbReference>
<protein>
    <submittedName>
        <fullName evidence="2">D-glycero-D-manno-heptose 1-phosphate guanosyltransferase</fullName>
    </submittedName>
</protein>
<dbReference type="AlphaFoldDB" id="K2AWY8"/>
<organism evidence="2">
    <name type="scientific">uncultured bacterium</name>
    <name type="common">gcode 4</name>
    <dbReference type="NCBI Taxonomy" id="1234023"/>
    <lineage>
        <taxon>Bacteria</taxon>
        <taxon>environmental samples</taxon>
    </lineage>
</organism>
<reference evidence="2" key="1">
    <citation type="journal article" date="2012" name="Science">
        <title>Fermentation, hydrogen, and sulfur metabolism in multiple uncultivated bacterial phyla.</title>
        <authorList>
            <person name="Wrighton K.C."/>
            <person name="Thomas B.C."/>
            <person name="Sharon I."/>
            <person name="Miller C.S."/>
            <person name="Castelle C.J."/>
            <person name="VerBerkmoes N.C."/>
            <person name="Wilkins M.J."/>
            <person name="Hettich R.L."/>
            <person name="Lipton M.S."/>
            <person name="Williams K.H."/>
            <person name="Long P.E."/>
            <person name="Banfield J.F."/>
        </authorList>
    </citation>
    <scope>NUCLEOTIDE SEQUENCE [LARGE SCALE GENOMIC DNA]</scope>
</reference>
<dbReference type="SUPFAM" id="SSF53448">
    <property type="entry name" value="Nucleotide-diphospho-sugar transferases"/>
    <property type="match status" value="1"/>
</dbReference>
<keyword evidence="2" id="KW-0808">Transferase</keyword>
<sequence length="228" mass="28320">MQVVILAWWLGTRLRPITESIPKPMVEINSKPFLYYQLQMIKKYWFKDILLLVWYLWEKVEIYFWNWDEFWLNIKYNYEKELLWTWWALKLAQNKLEKDFILIYGDSYLDFDYNLLIDFWIKNNYNLALTAYNNQENTDVLNNLEVKNWKVLQYKKWIKDKKLNYVEAWVLFVKKEILNNIEDNKIISLEEAIFPKLIADKKLWAYIVNEKFYDIWTFERLNIFKNLS</sequence>
<proteinExistence type="predicted"/>
<dbReference type="PANTHER" id="PTHR22572">
    <property type="entry name" value="SUGAR-1-PHOSPHATE GUANYL TRANSFERASE"/>
    <property type="match status" value="1"/>
</dbReference>
<dbReference type="Gene3D" id="3.90.550.10">
    <property type="entry name" value="Spore Coat Polysaccharide Biosynthesis Protein SpsA, Chain A"/>
    <property type="match status" value="1"/>
</dbReference>
<dbReference type="EMBL" id="AMFJ01021646">
    <property type="protein sequence ID" value="EKD66191.1"/>
    <property type="molecule type" value="Genomic_DNA"/>
</dbReference>
<dbReference type="InterPro" id="IPR029044">
    <property type="entry name" value="Nucleotide-diphossugar_trans"/>
</dbReference>
<dbReference type="GO" id="GO:0016740">
    <property type="term" value="F:transferase activity"/>
    <property type="evidence" value="ECO:0007669"/>
    <property type="project" value="UniProtKB-KW"/>
</dbReference>
<dbReference type="InterPro" id="IPR050486">
    <property type="entry name" value="Mannose-1P_guanyltransferase"/>
</dbReference>